<protein>
    <submittedName>
        <fullName evidence="8">DEAD/DEAH box helicase</fullName>
    </submittedName>
</protein>
<feature type="region of interest" description="Disordered" evidence="5">
    <location>
        <begin position="639"/>
        <end position="679"/>
    </location>
</feature>
<keyword evidence="9" id="KW-1185">Reference proteome</keyword>
<dbReference type="Gene3D" id="3.40.50.300">
    <property type="entry name" value="P-loop containing nucleotide triphosphate hydrolases"/>
    <property type="match status" value="2"/>
</dbReference>
<dbReference type="PROSITE" id="PS51194">
    <property type="entry name" value="HELICASE_CTER"/>
    <property type="match status" value="1"/>
</dbReference>
<evidence type="ECO:0000256" key="2">
    <source>
        <dbReference type="ARBA" id="ARBA00022801"/>
    </source>
</evidence>
<dbReference type="Proteomes" id="UP001209083">
    <property type="component" value="Chromosome"/>
</dbReference>
<dbReference type="SMART" id="SM00490">
    <property type="entry name" value="HELICc"/>
    <property type="match status" value="1"/>
</dbReference>
<dbReference type="PANTHER" id="PTHR12131">
    <property type="entry name" value="ATP-DEPENDENT RNA AND DNA HELICASE"/>
    <property type="match status" value="1"/>
</dbReference>
<dbReference type="PANTHER" id="PTHR12131:SF1">
    <property type="entry name" value="ATP-DEPENDENT RNA HELICASE SUPV3L1, MITOCHONDRIAL-RELATED"/>
    <property type="match status" value="1"/>
</dbReference>
<dbReference type="InterPro" id="IPR058621">
    <property type="entry name" value="SH3_HelY"/>
</dbReference>
<evidence type="ECO:0000313" key="9">
    <source>
        <dbReference type="Proteomes" id="UP001209083"/>
    </source>
</evidence>
<evidence type="ECO:0000313" key="8">
    <source>
        <dbReference type="EMBL" id="WGW13620.1"/>
    </source>
</evidence>
<sequence length="914" mass="100472">MSTPAERYAHARQQAKAARTELAAFTAGIGFELDEFQEQACIALEAGRSVLVAAPTGAGKTVVAEFGVHLAVSQGKKAFYTTPIKALSNQKYAELVSVYGEESVGLLTGDLTINGEAQIVVMTTEVLRNMLYADSAALDGLGYVVMDEVHYLADRFRGPVWEEVIIHLPAPVRLISLSATVSNAEEFGAWLAEVRGRTDVIVSEHRPVPLWQHIMAGTSLYDLFESDDSTRVNPELLKLAEQESRRSRLGQPGHRRNRNRRNDSRRGTSPAEGVVPKASRIAVLKRLDAEGLLPAITFIFSRAGCDAAVHQCLSAKLSLTTPQERATIRSIVEERCADLSSEDLDVLGYASFRDGLIHGFAAHHAGMLPTFKELVEQLFLAGYVRAVFATETLALGINMPARTVVLEKLVKFNGETHSEITAGEYTQLTGRAGRRGIDVEGHAVVLWAPGIDPSGVGGLASRRTYELKSSFRPTYNMSANLVTQVGREEARKVLETSFAQFQADKGVVGIARQVRQREEALAGYAASMECHLGDFSEYFELRRELGAAEKRAASGTSRLRRRAIEESMLALALGDVIEVSGGRRAAIGVVIHPGRVGKSSVQLPTILTVDRHMRVLRESDIAEPVEALMRIKVPKRFDARSPKSRRDLSSSLRNAVNEGGLPPAAGDSRMTKPQRTAAEDARIDDLRKALRANPCHGCPDRETHARFAERWWNLRKDTDGLVRQIRGRTNSIARVFDRVCEVLEKLGYLPDNTSVLRRIYGEKDLLTAQSLKAGIWEGLDAPEIAALASTLVFSARREETGIIERLPSARLSTSLDSLVKVWSELDDIEAQHKLPRTAEPDFGLVWPMFKWANGRNLDAVLRGTDLAAGDFVRWAKQVLDLLDQVAKVSDGETQPRVRTAIEKVRRGVVGYSAV</sequence>
<evidence type="ECO:0000259" key="7">
    <source>
        <dbReference type="PROSITE" id="PS51194"/>
    </source>
</evidence>
<dbReference type="InterPro" id="IPR011545">
    <property type="entry name" value="DEAD/DEAH_box_helicase_dom"/>
</dbReference>
<dbReference type="Pfam" id="PF00270">
    <property type="entry name" value="DEAD"/>
    <property type="match status" value="1"/>
</dbReference>
<accession>A0ABY8QX67</accession>
<evidence type="ECO:0000256" key="1">
    <source>
        <dbReference type="ARBA" id="ARBA00022741"/>
    </source>
</evidence>
<dbReference type="CDD" id="cd18795">
    <property type="entry name" value="SF2_C_Ski2"/>
    <property type="match status" value="1"/>
</dbReference>
<dbReference type="SUPFAM" id="SSF52540">
    <property type="entry name" value="P-loop containing nucleoside triphosphate hydrolases"/>
    <property type="match status" value="1"/>
</dbReference>
<dbReference type="InterPro" id="IPR012961">
    <property type="entry name" value="Ski2/MTR4_C"/>
</dbReference>
<keyword evidence="4" id="KW-0067">ATP-binding</keyword>
<organism evidence="8 9">
    <name type="scientific">Saxibacter everestensis</name>
    <dbReference type="NCBI Taxonomy" id="2909229"/>
    <lineage>
        <taxon>Bacteria</taxon>
        <taxon>Bacillati</taxon>
        <taxon>Actinomycetota</taxon>
        <taxon>Actinomycetes</taxon>
        <taxon>Micrococcales</taxon>
        <taxon>Brevibacteriaceae</taxon>
        <taxon>Saxibacter</taxon>
    </lineage>
</organism>
<dbReference type="EMBL" id="CP090958">
    <property type="protein sequence ID" value="WGW13620.1"/>
    <property type="molecule type" value="Genomic_DNA"/>
</dbReference>
<dbReference type="InterPro" id="IPR001650">
    <property type="entry name" value="Helicase_C-like"/>
</dbReference>
<feature type="region of interest" description="Disordered" evidence="5">
    <location>
        <begin position="242"/>
        <end position="274"/>
    </location>
</feature>
<dbReference type="RefSeq" id="WP_349640443.1">
    <property type="nucleotide sequence ID" value="NZ_CP090958.1"/>
</dbReference>
<proteinExistence type="predicted"/>
<dbReference type="SMART" id="SM01142">
    <property type="entry name" value="DSHCT"/>
    <property type="match status" value="1"/>
</dbReference>
<dbReference type="GO" id="GO:0004386">
    <property type="term" value="F:helicase activity"/>
    <property type="evidence" value="ECO:0007669"/>
    <property type="project" value="UniProtKB-KW"/>
</dbReference>
<evidence type="ECO:0000256" key="4">
    <source>
        <dbReference type="ARBA" id="ARBA00022840"/>
    </source>
</evidence>
<dbReference type="Gene3D" id="1.10.3380.30">
    <property type="match status" value="1"/>
</dbReference>
<dbReference type="InterPro" id="IPR027417">
    <property type="entry name" value="P-loop_NTPase"/>
</dbReference>
<name>A0ABY8QX67_9MICO</name>
<evidence type="ECO:0000259" key="6">
    <source>
        <dbReference type="PROSITE" id="PS51192"/>
    </source>
</evidence>
<dbReference type="Pfam" id="PF26090">
    <property type="entry name" value="SH3_HelY"/>
    <property type="match status" value="1"/>
</dbReference>
<evidence type="ECO:0000256" key="5">
    <source>
        <dbReference type="SAM" id="MobiDB-lite"/>
    </source>
</evidence>
<gene>
    <name evidence="8" type="ORF">LWF01_07645</name>
</gene>
<feature type="compositionally biased region" description="Basic and acidic residues" evidence="5">
    <location>
        <begin position="639"/>
        <end position="648"/>
    </location>
</feature>
<evidence type="ECO:0000256" key="3">
    <source>
        <dbReference type="ARBA" id="ARBA00022806"/>
    </source>
</evidence>
<keyword evidence="2" id="KW-0378">Hydrolase</keyword>
<dbReference type="Pfam" id="PF08148">
    <property type="entry name" value="DSHCT"/>
    <property type="match status" value="1"/>
</dbReference>
<dbReference type="SMART" id="SM00487">
    <property type="entry name" value="DEXDc"/>
    <property type="match status" value="1"/>
</dbReference>
<keyword evidence="3 8" id="KW-0347">Helicase</keyword>
<dbReference type="InterPro" id="IPR014001">
    <property type="entry name" value="Helicase_ATP-bd"/>
</dbReference>
<dbReference type="PROSITE" id="PS51192">
    <property type="entry name" value="HELICASE_ATP_BIND_1"/>
    <property type="match status" value="1"/>
</dbReference>
<feature type="domain" description="Helicase C-terminal" evidence="7">
    <location>
        <begin position="279"/>
        <end position="482"/>
    </location>
</feature>
<feature type="domain" description="Helicase ATP-binding" evidence="6">
    <location>
        <begin position="41"/>
        <end position="199"/>
    </location>
</feature>
<keyword evidence="1" id="KW-0547">Nucleotide-binding</keyword>
<dbReference type="InterPro" id="IPR050699">
    <property type="entry name" value="RNA-DNA_Helicase"/>
</dbReference>
<reference evidence="8 9" key="1">
    <citation type="submission" date="2023-05" db="EMBL/GenBank/DDBJ databases">
        <title>Lithophilousrod everest ZFBP1038 complete genpme.</title>
        <authorList>
            <person name="Tian M."/>
        </authorList>
    </citation>
    <scope>NUCLEOTIDE SEQUENCE [LARGE SCALE GENOMIC DNA]</scope>
    <source>
        <strain evidence="8 9">ZFBP1038</strain>
    </source>
</reference>